<protein>
    <submittedName>
        <fullName evidence="2">Uncharacterized protein</fullName>
    </submittedName>
</protein>
<sequence length="311" mass="34621">MKKIIYTLFLICSLTLVAQDNTNYDGIFMGSYIPEQMEYIPSSAKRMLGNKLTQIITNKGISDNNYNSRFIITPNIAVLTKNVTPTAPPKVVLNLEVTLYIGDGIEGTMFTNETLEVKGVGTNENKAYIAAIKQIKPKSPVVQAFVKKGKKRIIEYYNDNCNLVIKKVDALNGQNKFDDALAILAGVPEASSCFNKIKAKMLTTYNKSIEYDCKTKLAEAQGILAANQDIDSINEATALLASVEPNAPCFSKVKSVFSKIAARVQELNDRDWNYKLKVLDVEKSRIRAARDVGVAYGKNQKQTTYNVRGWY</sequence>
<name>A0A4S1DUU9_9FLAO</name>
<dbReference type="OrthoDB" id="1049190at2"/>
<reference evidence="2 3" key="1">
    <citation type="submission" date="2019-04" db="EMBL/GenBank/DDBJ databases">
        <authorList>
            <person name="Liu A."/>
        </authorList>
    </citation>
    <scope>NUCLEOTIDE SEQUENCE [LARGE SCALE GENOMIC DNA]</scope>
    <source>
        <strain evidence="2 3">RZ03</strain>
    </source>
</reference>
<evidence type="ECO:0000313" key="2">
    <source>
        <dbReference type="EMBL" id="TGV01817.1"/>
    </source>
</evidence>
<gene>
    <name evidence="2" type="ORF">EM932_14175</name>
</gene>
<dbReference type="AlphaFoldDB" id="A0A4S1DUU9"/>
<feature type="signal peptide" evidence="1">
    <location>
        <begin position="1"/>
        <end position="18"/>
    </location>
</feature>
<dbReference type="RefSeq" id="WP_135877851.1">
    <property type="nucleotide sequence ID" value="NZ_SRSO01000020.1"/>
</dbReference>
<accession>A0A4S1DUU9</accession>
<comment type="caution">
    <text evidence="2">The sequence shown here is derived from an EMBL/GenBank/DDBJ whole genome shotgun (WGS) entry which is preliminary data.</text>
</comment>
<feature type="chain" id="PRO_5020503575" evidence="1">
    <location>
        <begin position="19"/>
        <end position="311"/>
    </location>
</feature>
<evidence type="ECO:0000256" key="1">
    <source>
        <dbReference type="SAM" id="SignalP"/>
    </source>
</evidence>
<organism evidence="2 3">
    <name type="scientific">Flavivirga rizhaonensis</name>
    <dbReference type="NCBI Taxonomy" id="2559571"/>
    <lineage>
        <taxon>Bacteria</taxon>
        <taxon>Pseudomonadati</taxon>
        <taxon>Bacteroidota</taxon>
        <taxon>Flavobacteriia</taxon>
        <taxon>Flavobacteriales</taxon>
        <taxon>Flavobacteriaceae</taxon>
        <taxon>Flavivirga</taxon>
    </lineage>
</organism>
<proteinExistence type="predicted"/>
<dbReference type="EMBL" id="SRSO01000020">
    <property type="protein sequence ID" value="TGV01817.1"/>
    <property type="molecule type" value="Genomic_DNA"/>
</dbReference>
<keyword evidence="3" id="KW-1185">Reference proteome</keyword>
<dbReference type="Proteomes" id="UP000307602">
    <property type="component" value="Unassembled WGS sequence"/>
</dbReference>
<keyword evidence="1" id="KW-0732">Signal</keyword>
<evidence type="ECO:0000313" key="3">
    <source>
        <dbReference type="Proteomes" id="UP000307602"/>
    </source>
</evidence>